<proteinExistence type="predicted"/>
<dbReference type="NCBIfam" id="NF047485">
    <property type="entry name" value="LA_2478_plus"/>
    <property type="match status" value="1"/>
</dbReference>
<organism evidence="1 2">
    <name type="scientific">Leptospira ilyithenensis</name>
    <dbReference type="NCBI Taxonomy" id="2484901"/>
    <lineage>
        <taxon>Bacteria</taxon>
        <taxon>Pseudomonadati</taxon>
        <taxon>Spirochaetota</taxon>
        <taxon>Spirochaetia</taxon>
        <taxon>Leptospirales</taxon>
        <taxon>Leptospiraceae</taxon>
        <taxon>Leptospira</taxon>
    </lineage>
</organism>
<sequence length="131" mass="14661">MISLGLLFLSACKGSASPEAKLLELAPKFQKAMCSKSIECTKDEFAKIPPAYRNMIPSFMQSEENCVAFFKEKFDEAQKKRAIEKKEVTEEMVSTFETCISALEKTSCELYKGSKGKVSIPGCENMEKYSN</sequence>
<dbReference type="EMBL" id="RQHV01000062">
    <property type="protein sequence ID" value="TGN07201.1"/>
    <property type="molecule type" value="Genomic_DNA"/>
</dbReference>
<accession>A0A4R9LPJ5</accession>
<keyword evidence="2" id="KW-1185">Reference proteome</keyword>
<name>A0A4R9LPJ5_9LEPT</name>
<dbReference type="Proteomes" id="UP000298264">
    <property type="component" value="Unassembled WGS sequence"/>
</dbReference>
<gene>
    <name evidence="1" type="ORF">EHS11_17150</name>
</gene>
<evidence type="ECO:0000313" key="1">
    <source>
        <dbReference type="EMBL" id="TGN07201.1"/>
    </source>
</evidence>
<dbReference type="RefSeq" id="WP_135765920.1">
    <property type="nucleotide sequence ID" value="NZ_RQHV01000062.1"/>
</dbReference>
<dbReference type="AlphaFoldDB" id="A0A4R9LPJ5"/>
<comment type="caution">
    <text evidence="1">The sequence shown here is derived from an EMBL/GenBank/DDBJ whole genome shotgun (WGS) entry which is preliminary data.</text>
</comment>
<evidence type="ECO:0000313" key="2">
    <source>
        <dbReference type="Proteomes" id="UP000298264"/>
    </source>
</evidence>
<protein>
    <submittedName>
        <fullName evidence="1">Uncharacterized protein</fullName>
    </submittedName>
</protein>
<dbReference type="OrthoDB" id="328563at2"/>
<reference evidence="1" key="1">
    <citation type="journal article" date="2019" name="PLoS Negl. Trop. Dis.">
        <title>Revisiting the worldwide diversity of Leptospira species in the environment.</title>
        <authorList>
            <person name="Vincent A.T."/>
            <person name="Schiettekatte O."/>
            <person name="Bourhy P."/>
            <person name="Veyrier F.J."/>
            <person name="Picardeau M."/>
        </authorList>
    </citation>
    <scope>NUCLEOTIDE SEQUENCE [LARGE SCALE GENOMIC DNA]</scope>
    <source>
        <strain evidence="1">201400974</strain>
    </source>
</reference>